<dbReference type="InterPro" id="IPR013783">
    <property type="entry name" value="Ig-like_fold"/>
</dbReference>
<dbReference type="Gene3D" id="2.60.120.260">
    <property type="entry name" value="Galactose-binding domain-like"/>
    <property type="match status" value="1"/>
</dbReference>
<dbReference type="InterPro" id="IPR050887">
    <property type="entry name" value="Beta-mannosidase_GH2"/>
</dbReference>
<dbReference type="PANTHER" id="PTHR43730:SF1">
    <property type="entry name" value="BETA-MANNOSIDASE"/>
    <property type="match status" value="1"/>
</dbReference>
<organism evidence="10 11">
    <name type="scientific">Deinococcus sonorensis</name>
    <dbReference type="NCBI Taxonomy" id="309891"/>
    <lineage>
        <taxon>Bacteria</taxon>
        <taxon>Thermotogati</taxon>
        <taxon>Deinococcota</taxon>
        <taxon>Deinococci</taxon>
        <taxon>Deinococcales</taxon>
        <taxon>Deinococcaceae</taxon>
        <taxon>Deinococcus</taxon>
    </lineage>
</organism>
<dbReference type="Gene3D" id="2.60.40.10">
    <property type="entry name" value="Immunoglobulins"/>
    <property type="match status" value="1"/>
</dbReference>
<dbReference type="GO" id="GO:0016787">
    <property type="term" value="F:hydrolase activity"/>
    <property type="evidence" value="ECO:0007669"/>
    <property type="project" value="UniProtKB-KW"/>
</dbReference>
<comment type="caution">
    <text evidence="10">The sequence shown here is derived from an EMBL/GenBank/DDBJ whole genome shotgun (WGS) entry which is preliminary data.</text>
</comment>
<dbReference type="InterPro" id="IPR006102">
    <property type="entry name" value="Ig-like_GH2"/>
</dbReference>
<dbReference type="InterPro" id="IPR008979">
    <property type="entry name" value="Galactose-bd-like_sf"/>
</dbReference>
<evidence type="ECO:0000313" key="11">
    <source>
        <dbReference type="Proteomes" id="UP001595939"/>
    </source>
</evidence>
<protein>
    <recommendedName>
        <fullName evidence="3">beta-mannosidase</fullName>
        <ecNumber evidence="3">3.2.1.25</ecNumber>
    </recommendedName>
</protein>
<dbReference type="PANTHER" id="PTHR43730">
    <property type="entry name" value="BETA-MANNOSIDASE"/>
    <property type="match status" value="1"/>
</dbReference>
<dbReference type="Pfam" id="PF00703">
    <property type="entry name" value="Glyco_hydro_2"/>
    <property type="match status" value="1"/>
</dbReference>
<comment type="catalytic activity">
    <reaction evidence="1">
        <text>Hydrolysis of terminal, non-reducing beta-D-mannose residues in beta-D-mannosides.</text>
        <dbReference type="EC" id="3.2.1.25"/>
    </reaction>
</comment>
<feature type="domain" description="Glycoside hydrolase family 2 immunoglobulin-like beta-sandwich" evidence="7">
    <location>
        <begin position="204"/>
        <end position="298"/>
    </location>
</feature>
<accession>A0ABV8Y8H9</accession>
<feature type="domain" description="Glycoside hydrolase family 2 catalytic" evidence="8">
    <location>
        <begin position="318"/>
        <end position="468"/>
    </location>
</feature>
<dbReference type="Pfam" id="PF22666">
    <property type="entry name" value="Glyco_hydro_2_N2"/>
    <property type="match status" value="1"/>
</dbReference>
<evidence type="ECO:0000256" key="1">
    <source>
        <dbReference type="ARBA" id="ARBA00000829"/>
    </source>
</evidence>
<reference evidence="11" key="1">
    <citation type="journal article" date="2019" name="Int. J. Syst. Evol. Microbiol.">
        <title>The Global Catalogue of Microorganisms (GCM) 10K type strain sequencing project: providing services to taxonomists for standard genome sequencing and annotation.</title>
        <authorList>
            <consortium name="The Broad Institute Genomics Platform"/>
            <consortium name="The Broad Institute Genome Sequencing Center for Infectious Disease"/>
            <person name="Wu L."/>
            <person name="Ma J."/>
        </authorList>
    </citation>
    <scope>NUCLEOTIDE SEQUENCE [LARGE SCALE GENOMIC DNA]</scope>
    <source>
        <strain evidence="11">CCUG 39970</strain>
    </source>
</reference>
<dbReference type="Proteomes" id="UP001595939">
    <property type="component" value="Unassembled WGS sequence"/>
</dbReference>
<dbReference type="Pfam" id="PF02836">
    <property type="entry name" value="Glyco_hydro_2_C"/>
    <property type="match status" value="1"/>
</dbReference>
<dbReference type="InterPro" id="IPR017853">
    <property type="entry name" value="GH"/>
</dbReference>
<keyword evidence="6" id="KW-0326">Glycosidase</keyword>
<evidence type="ECO:0000259" key="9">
    <source>
        <dbReference type="Pfam" id="PF22666"/>
    </source>
</evidence>
<evidence type="ECO:0000313" key="10">
    <source>
        <dbReference type="EMBL" id="MFC4454202.1"/>
    </source>
</evidence>
<dbReference type="EC" id="3.2.1.25" evidence="3"/>
<name>A0ABV8Y8H9_9DEIO</name>
<evidence type="ECO:0000259" key="7">
    <source>
        <dbReference type="Pfam" id="PF00703"/>
    </source>
</evidence>
<evidence type="ECO:0000256" key="6">
    <source>
        <dbReference type="ARBA" id="ARBA00023295"/>
    </source>
</evidence>
<dbReference type="SUPFAM" id="SSF49303">
    <property type="entry name" value="beta-Galactosidase/glucuronidase domain"/>
    <property type="match status" value="1"/>
</dbReference>
<dbReference type="Gene3D" id="3.20.20.80">
    <property type="entry name" value="Glycosidases"/>
    <property type="match status" value="1"/>
</dbReference>
<feature type="domain" description="Beta-mannosidase-like galactose-binding" evidence="9">
    <location>
        <begin position="47"/>
        <end position="193"/>
    </location>
</feature>
<dbReference type="EMBL" id="JBHSEG010000004">
    <property type="protein sequence ID" value="MFC4454202.1"/>
    <property type="molecule type" value="Genomic_DNA"/>
</dbReference>
<dbReference type="RefSeq" id="WP_380129764.1">
    <property type="nucleotide sequence ID" value="NZ_JBHSEG010000004.1"/>
</dbReference>
<keyword evidence="11" id="KW-1185">Reference proteome</keyword>
<evidence type="ECO:0000256" key="4">
    <source>
        <dbReference type="ARBA" id="ARBA00022729"/>
    </source>
</evidence>
<dbReference type="InterPro" id="IPR006103">
    <property type="entry name" value="Glyco_hydro_2_cat"/>
</dbReference>
<proteinExistence type="inferred from homology"/>
<sequence length="833" mass="91863">MPDAESPPPFHQDLGGRWQLAGTVSEAWRFLRLHTELEQPIGAFARTAWIPARVPGSVHDDLIRAGLIRDPNFGLASLQAEWVSARQWVYRRTFRVELPGCRRLQLRFDGSDYGGQVYLNGERLGALAGTHTPVWFDVSGLDVGAEHLLAVVLAEPPPEDGQLGRTSRTHTLKPRYGYGWDFSTRLIHVGLWRGVTLLGDQGTALRDLHVRTHLREDHHHAEVDVQLELDGDPQAPITAELTHPDGRVERQQVVGRTCRFPLADPELWWPVGLGGQPLYRLRAWVDGAAPLETRFGVREVQLVHNVASLARGARPYTLQVNGQPLYARGFNVVPADLLPGREGMAGRERRLVELAHAAHANLLRVNGVGGLASEAMLDRCDELGLMVWQEMPLSSSGSDNVPPDSPEFLAALERDLPALVRGARHHPCVVLLGGGNELTDEQRQPASEHQPTLARIAAIIAEHDGTRPFVPTSPSGPEYDLRPEVSLERPQDQHDVHGPWHYRGVHDSYRPYSVSRALMHSEFGCQAASREATLRRYLTDGPVWPMDDRNPQVVHHGDWWLMRHRIEEVFGPVEDLGRYVRLTQAVQADVLRHALACNRARPDECSAALVWQLNEPWPNAHNTSVIDYDLNPKLAYYRCRELNAPVALHLGLPGLPGPVAAGALTLQPRVLADRPGHGQLSVTLHDLNGGVVHHQTGPIGWPAAGAPFTVALPDGPALLRAELHGPDGTRLTRTEQWVAHDRPQPFAPLATLGDTTLSVERQADRLLVRNTGTTTALWISVEGPPGAAEPDDSGFSLLPGEQRHLGVMWVGPHGPLTVQALNTLPLDLHWSAP</sequence>
<dbReference type="SUPFAM" id="SSF51445">
    <property type="entry name" value="(Trans)glycosidases"/>
    <property type="match status" value="1"/>
</dbReference>
<dbReference type="SUPFAM" id="SSF49785">
    <property type="entry name" value="Galactose-binding domain-like"/>
    <property type="match status" value="1"/>
</dbReference>
<evidence type="ECO:0000259" key="8">
    <source>
        <dbReference type="Pfam" id="PF02836"/>
    </source>
</evidence>
<evidence type="ECO:0000256" key="5">
    <source>
        <dbReference type="ARBA" id="ARBA00022801"/>
    </source>
</evidence>
<keyword evidence="4" id="KW-0732">Signal</keyword>
<dbReference type="InterPro" id="IPR036156">
    <property type="entry name" value="Beta-gal/glucu_dom_sf"/>
</dbReference>
<evidence type="ECO:0000256" key="2">
    <source>
        <dbReference type="ARBA" id="ARBA00007401"/>
    </source>
</evidence>
<keyword evidence="5 10" id="KW-0378">Hydrolase</keyword>
<comment type="similarity">
    <text evidence="2">Belongs to the glycosyl hydrolase 2 family.</text>
</comment>
<evidence type="ECO:0000256" key="3">
    <source>
        <dbReference type="ARBA" id="ARBA00012754"/>
    </source>
</evidence>
<dbReference type="InterPro" id="IPR054593">
    <property type="entry name" value="Beta-mannosidase-like_N2"/>
</dbReference>
<gene>
    <name evidence="10" type="ORF">ACFO0P_10500</name>
</gene>